<dbReference type="GO" id="GO:0004417">
    <property type="term" value="F:hydroxyethylthiazole kinase activity"/>
    <property type="evidence" value="ECO:0007669"/>
    <property type="project" value="UniProtKB-UniRule"/>
</dbReference>
<dbReference type="CDD" id="cd01170">
    <property type="entry name" value="THZ_kinase"/>
    <property type="match status" value="1"/>
</dbReference>
<dbReference type="InterPro" id="IPR000417">
    <property type="entry name" value="Hyethyz_kinase"/>
</dbReference>
<dbReference type="Pfam" id="PF02110">
    <property type="entry name" value="HK"/>
    <property type="match status" value="1"/>
</dbReference>
<evidence type="ECO:0000256" key="6">
    <source>
        <dbReference type="ARBA" id="ARBA00022741"/>
    </source>
</evidence>
<keyword evidence="4 11" id="KW-0808">Transferase</keyword>
<proteinExistence type="inferred from homology"/>
<dbReference type="PIRSF" id="PIRSF000513">
    <property type="entry name" value="Thz_kinase"/>
    <property type="match status" value="1"/>
</dbReference>
<keyword evidence="9 11" id="KW-0460">Magnesium</keyword>
<evidence type="ECO:0000256" key="10">
    <source>
        <dbReference type="ARBA" id="ARBA00022977"/>
    </source>
</evidence>
<evidence type="ECO:0000313" key="13">
    <source>
        <dbReference type="Proteomes" id="UP000248557"/>
    </source>
</evidence>
<dbReference type="RefSeq" id="WP_011406280.1">
    <property type="nucleotide sequence ID" value="NZ_CATZNA010000022.1"/>
</dbReference>
<dbReference type="NCBIfam" id="NF006830">
    <property type="entry name" value="PRK09355.1"/>
    <property type="match status" value="1"/>
</dbReference>
<dbReference type="Proteomes" id="UP000248557">
    <property type="component" value="Unassembled WGS sequence"/>
</dbReference>
<dbReference type="GeneID" id="3855870"/>
<comment type="caution">
    <text evidence="12">The sequence shown here is derived from an EMBL/GenBank/DDBJ whole genome shotgun (WGS) entry which is preliminary data.</text>
</comment>
<dbReference type="UniPathway" id="UPA00060">
    <property type="reaction ID" value="UER00139"/>
</dbReference>
<dbReference type="SMR" id="A0A328Q6I9"/>
<feature type="binding site" evidence="11">
    <location>
        <position position="183"/>
    </location>
    <ligand>
        <name>ATP</name>
        <dbReference type="ChEBI" id="CHEBI:30616"/>
    </ligand>
</feature>
<dbReference type="PRINTS" id="PR01099">
    <property type="entry name" value="HYETHTZKNASE"/>
</dbReference>
<protein>
    <recommendedName>
        <fullName evidence="11">Hydroxyethylthiazole kinase</fullName>
        <ecNumber evidence="11">2.7.1.50</ecNumber>
    </recommendedName>
    <alternativeName>
        <fullName evidence="11">4-methyl-5-beta-hydroxyethylthiazole kinase</fullName>
        <shortName evidence="11">TH kinase</shortName>
        <shortName evidence="11">Thz kinase</shortName>
    </alternativeName>
</protein>
<dbReference type="GO" id="GO:0009229">
    <property type="term" value="P:thiamine diphosphate biosynthetic process"/>
    <property type="evidence" value="ECO:0007669"/>
    <property type="project" value="UniProtKB-UniRule"/>
</dbReference>
<reference evidence="12 13" key="1">
    <citation type="submission" date="2017-05" db="EMBL/GenBank/DDBJ databases">
        <title>Host range expansion of the Methanosphaera genus to humans and monogastric animals involves recent and extensive reduction in genome content.</title>
        <authorList>
            <person name="Hoedt E.C."/>
            <person name="Volmer J.G."/>
            <person name="Parks D.H."/>
            <person name="Rosewarne C.P."/>
            <person name="Denman S.E."/>
            <person name="Mcsweeney C.S."/>
            <person name="O Cuiv P."/>
            <person name="Hugenholtz P."/>
            <person name="Tyson G.W."/>
            <person name="Morrison M."/>
        </authorList>
    </citation>
    <scope>NUCLEOTIDE SEQUENCE [LARGE SCALE GENOMIC DNA]</scope>
    <source>
        <strain evidence="12 13">PA5</strain>
    </source>
</reference>
<dbReference type="EC" id="2.7.1.50" evidence="11"/>
<evidence type="ECO:0000256" key="9">
    <source>
        <dbReference type="ARBA" id="ARBA00022842"/>
    </source>
</evidence>
<dbReference type="GO" id="GO:0000287">
    <property type="term" value="F:magnesium ion binding"/>
    <property type="evidence" value="ECO:0007669"/>
    <property type="project" value="UniProtKB-UniRule"/>
</dbReference>
<gene>
    <name evidence="11" type="primary">thiM</name>
    <name evidence="12" type="ORF">CA615_03310</name>
</gene>
<evidence type="ECO:0000256" key="2">
    <source>
        <dbReference type="ARBA" id="ARBA00001946"/>
    </source>
</evidence>
<comment type="pathway">
    <text evidence="3 11">Cofactor biosynthesis; thiamine diphosphate biosynthesis; 4-methyl-5-(2-phosphoethyl)-thiazole from 5-(2-hydroxyethyl)-4-methylthiazole: step 1/1.</text>
</comment>
<dbReference type="GO" id="GO:0009228">
    <property type="term" value="P:thiamine biosynthetic process"/>
    <property type="evidence" value="ECO:0007669"/>
    <property type="project" value="UniProtKB-KW"/>
</dbReference>
<comment type="function">
    <text evidence="11">Catalyzes the phosphorylation of the hydroxyl group of 4-methyl-5-beta-hydroxyethylthiazole (THZ).</text>
</comment>
<evidence type="ECO:0000256" key="3">
    <source>
        <dbReference type="ARBA" id="ARBA00004868"/>
    </source>
</evidence>
<comment type="catalytic activity">
    <reaction evidence="1 11">
        <text>5-(2-hydroxyethyl)-4-methylthiazole + ATP = 4-methyl-5-(2-phosphooxyethyl)-thiazole + ADP + H(+)</text>
        <dbReference type="Rhea" id="RHEA:24212"/>
        <dbReference type="ChEBI" id="CHEBI:15378"/>
        <dbReference type="ChEBI" id="CHEBI:17957"/>
        <dbReference type="ChEBI" id="CHEBI:30616"/>
        <dbReference type="ChEBI" id="CHEBI:58296"/>
        <dbReference type="ChEBI" id="CHEBI:456216"/>
        <dbReference type="EC" id="2.7.1.50"/>
    </reaction>
</comment>
<accession>A0A328Q6I9</accession>
<keyword evidence="8 11" id="KW-0067">ATP-binding</keyword>
<evidence type="ECO:0000256" key="1">
    <source>
        <dbReference type="ARBA" id="ARBA00001771"/>
    </source>
</evidence>
<keyword evidence="6 11" id="KW-0547">Nucleotide-binding</keyword>
<evidence type="ECO:0000256" key="8">
    <source>
        <dbReference type="ARBA" id="ARBA00022840"/>
    </source>
</evidence>
<dbReference type="GeneID" id="41325257"/>
<keyword evidence="10 11" id="KW-0784">Thiamine biosynthesis</keyword>
<dbReference type="HAMAP" id="MF_00228">
    <property type="entry name" value="Thz_kinase"/>
    <property type="match status" value="1"/>
</dbReference>
<dbReference type="Gene3D" id="3.40.1190.20">
    <property type="match status" value="1"/>
</dbReference>
<comment type="cofactor">
    <cofactor evidence="2 11">
        <name>Mg(2+)</name>
        <dbReference type="ChEBI" id="CHEBI:18420"/>
    </cofactor>
</comment>
<feature type="binding site" evidence="11">
    <location>
        <position position="210"/>
    </location>
    <ligand>
        <name>substrate</name>
    </ligand>
</feature>
<keyword evidence="7 11" id="KW-0418">Kinase</keyword>
<evidence type="ECO:0000313" key="12">
    <source>
        <dbReference type="EMBL" id="RAP03216.1"/>
    </source>
</evidence>
<evidence type="ECO:0000256" key="5">
    <source>
        <dbReference type="ARBA" id="ARBA00022723"/>
    </source>
</evidence>
<dbReference type="AlphaFoldDB" id="A0A328Q6I9"/>
<dbReference type="EMBL" id="NGJK01000032">
    <property type="protein sequence ID" value="RAP03216.1"/>
    <property type="molecule type" value="Genomic_DNA"/>
</dbReference>
<comment type="similarity">
    <text evidence="11">Belongs to the Thz kinase family.</text>
</comment>
<dbReference type="GO" id="GO:0005524">
    <property type="term" value="F:ATP binding"/>
    <property type="evidence" value="ECO:0007669"/>
    <property type="project" value="UniProtKB-UniRule"/>
</dbReference>
<dbReference type="InterPro" id="IPR029056">
    <property type="entry name" value="Ribokinase-like"/>
</dbReference>
<dbReference type="SUPFAM" id="SSF53613">
    <property type="entry name" value="Ribokinase-like"/>
    <property type="match status" value="1"/>
</dbReference>
<dbReference type="OMA" id="KRPLVHN"/>
<sequence length="285" mass="30378">MSEYTLENIAQVVEILREKSPLTHCITNVVTVKDCANAVLAVGASPIMANAPEEAEEIVGISNSLVINIGTLTKEQIETMKKSAKFAIENNKPFILDPVGVGISNIRNQTPIDIITNSKPSIIRGNLSEIKAIAMMYDILDECTMAKGVDVAQCDIINKDTLISNCNLIKNISEKLNTTIAVSGPIDIISDGHDVYTIENGDAMMSRITGSGCMLGCVLGAYLAVTNPLEAAITGTLVMGIAGELAAKTARDNNKGTGSFGIYLIDELSKLNKSTILSQSKLNKM</sequence>
<feature type="binding site" evidence="11">
    <location>
        <position position="124"/>
    </location>
    <ligand>
        <name>ATP</name>
        <dbReference type="ChEBI" id="CHEBI:30616"/>
    </ligand>
</feature>
<feature type="binding site" evidence="11">
    <location>
        <position position="48"/>
    </location>
    <ligand>
        <name>substrate</name>
    </ligand>
</feature>
<organism evidence="12 13">
    <name type="scientific">Methanosphaera stadtmanae</name>
    <dbReference type="NCBI Taxonomy" id="2317"/>
    <lineage>
        <taxon>Archaea</taxon>
        <taxon>Methanobacteriati</taxon>
        <taxon>Methanobacteriota</taxon>
        <taxon>Methanomada group</taxon>
        <taxon>Methanobacteria</taxon>
        <taxon>Methanobacteriales</taxon>
        <taxon>Methanobacteriaceae</taxon>
        <taxon>Methanosphaera</taxon>
    </lineage>
</organism>
<keyword evidence="5 11" id="KW-0479">Metal-binding</keyword>
<evidence type="ECO:0000256" key="4">
    <source>
        <dbReference type="ARBA" id="ARBA00022679"/>
    </source>
</evidence>
<evidence type="ECO:0000256" key="7">
    <source>
        <dbReference type="ARBA" id="ARBA00022777"/>
    </source>
</evidence>
<evidence type="ECO:0000256" key="11">
    <source>
        <dbReference type="HAMAP-Rule" id="MF_00228"/>
    </source>
</evidence>
<name>A0A328Q6I9_9EURY</name>